<dbReference type="PANTHER" id="PTHR24305">
    <property type="entry name" value="CYTOCHROME P450"/>
    <property type="match status" value="1"/>
</dbReference>
<dbReference type="GO" id="GO:0016705">
    <property type="term" value="F:oxidoreductase activity, acting on paired donors, with incorporation or reduction of molecular oxygen"/>
    <property type="evidence" value="ECO:0007669"/>
    <property type="project" value="InterPro"/>
</dbReference>
<reference evidence="9" key="1">
    <citation type="submission" date="2021-07" db="EMBL/GenBank/DDBJ databases">
        <title>Genome Resource of American Ginseng Black Spot Pathogen Alternaria panax.</title>
        <authorList>
            <person name="Qiu C."/>
            <person name="Wang W."/>
            <person name="Liu Z."/>
        </authorList>
    </citation>
    <scope>NUCLEOTIDE SEQUENCE</scope>
    <source>
        <strain evidence="9">BNCC115425</strain>
    </source>
</reference>
<evidence type="ECO:0000256" key="4">
    <source>
        <dbReference type="ARBA" id="ARBA00022723"/>
    </source>
</evidence>
<keyword evidence="5" id="KW-0560">Oxidoreductase</keyword>
<dbReference type="PRINTS" id="PR00463">
    <property type="entry name" value="EP450I"/>
</dbReference>
<dbReference type="PANTHER" id="PTHR24305:SF107">
    <property type="entry name" value="P450, PUTATIVE (EUROFUNG)-RELATED"/>
    <property type="match status" value="1"/>
</dbReference>
<dbReference type="CDD" id="cd11051">
    <property type="entry name" value="CYP59-like"/>
    <property type="match status" value="1"/>
</dbReference>
<dbReference type="AlphaFoldDB" id="A0AAD4IG36"/>
<evidence type="ECO:0000256" key="7">
    <source>
        <dbReference type="ARBA" id="ARBA00023033"/>
    </source>
</evidence>
<sequence>MPAGWSWWFGHMLVLDQKLKSLPPDVNVFTAMNDFVQDHADAEVFVLDLWPVYQPMLMISGPEVAAQASSKNELPKPADQEASFRPVIGGPSLISMNKEQWKFWRSLLNPGFSASHMLSLVPSIVDAMDIFCELLEEKVGSGVFSLDDMATRLTMDVIVKTSLDMDLDGQQQDHKLAHALRTILHWHSFWDPRILLNPLRIPVQWYYSNIMAISIDREIQKRFNEMKAARISGDAALDRKQRVKSVAALVLEEYVARKHDADKQLVETMKLDRSFSRIAAQQIRLFLWAGNDTTATAIVYTFHMLSQHPSVHAKMREEHDTIFGREFDAGDALRSNPALLNSCRYTSAVIKETLRIYPTASSIRDGAPNISLVDQKGTRIPTAGLGATVMHNYIHTNPRIWPRPLEFLPERWLVEPGHELHPPPGGFRPFEQGPRNCIGQTLVLNEMHVALILTVRKFNIVPAYNEWDAARLANEGWYDKMLRQVGLGGNEHKTAAGERAYQTSRSGFHPADGYPCRVTFART</sequence>
<evidence type="ECO:0000256" key="6">
    <source>
        <dbReference type="ARBA" id="ARBA00023004"/>
    </source>
</evidence>
<dbReference type="EMBL" id="JAANER010000002">
    <property type="protein sequence ID" value="KAG9193894.1"/>
    <property type="molecule type" value="Genomic_DNA"/>
</dbReference>
<comment type="cofactor">
    <cofactor evidence="1 8">
        <name>heme</name>
        <dbReference type="ChEBI" id="CHEBI:30413"/>
    </cofactor>
</comment>
<comment type="pathway">
    <text evidence="2">Secondary metabolite biosynthesis.</text>
</comment>
<name>A0AAD4IG36_9PLEO</name>
<evidence type="ECO:0000256" key="2">
    <source>
        <dbReference type="ARBA" id="ARBA00005179"/>
    </source>
</evidence>
<dbReference type="GO" id="GO:0005506">
    <property type="term" value="F:iron ion binding"/>
    <property type="evidence" value="ECO:0007669"/>
    <property type="project" value="InterPro"/>
</dbReference>
<evidence type="ECO:0000313" key="10">
    <source>
        <dbReference type="Proteomes" id="UP001199106"/>
    </source>
</evidence>
<keyword evidence="6 8" id="KW-0408">Iron</keyword>
<dbReference type="InterPro" id="IPR050121">
    <property type="entry name" value="Cytochrome_P450_monoxygenase"/>
</dbReference>
<dbReference type="InterPro" id="IPR001128">
    <property type="entry name" value="Cyt_P450"/>
</dbReference>
<evidence type="ECO:0000256" key="5">
    <source>
        <dbReference type="ARBA" id="ARBA00023002"/>
    </source>
</evidence>
<dbReference type="InterPro" id="IPR036396">
    <property type="entry name" value="Cyt_P450_sf"/>
</dbReference>
<keyword evidence="10" id="KW-1185">Reference proteome</keyword>
<gene>
    <name evidence="9" type="ORF">G6011_03929</name>
</gene>
<accession>A0AAD4IG36</accession>
<evidence type="ECO:0000256" key="8">
    <source>
        <dbReference type="PIRSR" id="PIRSR602401-1"/>
    </source>
</evidence>
<dbReference type="Proteomes" id="UP001199106">
    <property type="component" value="Unassembled WGS sequence"/>
</dbReference>
<evidence type="ECO:0000313" key="9">
    <source>
        <dbReference type="EMBL" id="KAG9193894.1"/>
    </source>
</evidence>
<dbReference type="Pfam" id="PF00067">
    <property type="entry name" value="p450"/>
    <property type="match status" value="1"/>
</dbReference>
<protein>
    <submittedName>
        <fullName evidence="9">Uncharacterized protein</fullName>
    </submittedName>
</protein>
<dbReference type="PRINTS" id="PR00385">
    <property type="entry name" value="P450"/>
</dbReference>
<evidence type="ECO:0000256" key="1">
    <source>
        <dbReference type="ARBA" id="ARBA00001971"/>
    </source>
</evidence>
<dbReference type="GO" id="GO:0004497">
    <property type="term" value="F:monooxygenase activity"/>
    <property type="evidence" value="ECO:0007669"/>
    <property type="project" value="UniProtKB-KW"/>
</dbReference>
<dbReference type="Gene3D" id="1.10.630.10">
    <property type="entry name" value="Cytochrome P450"/>
    <property type="match status" value="1"/>
</dbReference>
<proteinExistence type="predicted"/>
<keyword evidence="7" id="KW-0503">Monooxygenase</keyword>
<keyword evidence="3 8" id="KW-0349">Heme</keyword>
<organism evidence="9 10">
    <name type="scientific">Alternaria panax</name>
    <dbReference type="NCBI Taxonomy" id="48097"/>
    <lineage>
        <taxon>Eukaryota</taxon>
        <taxon>Fungi</taxon>
        <taxon>Dikarya</taxon>
        <taxon>Ascomycota</taxon>
        <taxon>Pezizomycotina</taxon>
        <taxon>Dothideomycetes</taxon>
        <taxon>Pleosporomycetidae</taxon>
        <taxon>Pleosporales</taxon>
        <taxon>Pleosporineae</taxon>
        <taxon>Pleosporaceae</taxon>
        <taxon>Alternaria</taxon>
        <taxon>Alternaria sect. Panax</taxon>
    </lineage>
</organism>
<evidence type="ECO:0000256" key="3">
    <source>
        <dbReference type="ARBA" id="ARBA00022617"/>
    </source>
</evidence>
<comment type="caution">
    <text evidence="9">The sequence shown here is derived from an EMBL/GenBank/DDBJ whole genome shotgun (WGS) entry which is preliminary data.</text>
</comment>
<keyword evidence="4 8" id="KW-0479">Metal-binding</keyword>
<dbReference type="GO" id="GO:0020037">
    <property type="term" value="F:heme binding"/>
    <property type="evidence" value="ECO:0007669"/>
    <property type="project" value="InterPro"/>
</dbReference>
<dbReference type="InterPro" id="IPR002401">
    <property type="entry name" value="Cyt_P450_E_grp-I"/>
</dbReference>
<dbReference type="SUPFAM" id="SSF48264">
    <property type="entry name" value="Cytochrome P450"/>
    <property type="match status" value="1"/>
</dbReference>
<feature type="binding site" description="axial binding residue" evidence="8">
    <location>
        <position position="437"/>
    </location>
    <ligand>
        <name>heme</name>
        <dbReference type="ChEBI" id="CHEBI:30413"/>
    </ligand>
    <ligandPart>
        <name>Fe</name>
        <dbReference type="ChEBI" id="CHEBI:18248"/>
    </ligandPart>
</feature>